<name>A0A380BXC9_9GAMM</name>
<dbReference type="Pfam" id="PF07178">
    <property type="entry name" value="TraL"/>
    <property type="match status" value="1"/>
</dbReference>
<dbReference type="Proteomes" id="UP000255061">
    <property type="component" value="Unassembled WGS sequence"/>
</dbReference>
<accession>A0A380BXC9</accession>
<protein>
    <submittedName>
        <fullName evidence="2">Conjugal transfer pilus assembly protein TraL</fullName>
    </submittedName>
</protein>
<reference evidence="2 3" key="1">
    <citation type="submission" date="2018-06" db="EMBL/GenBank/DDBJ databases">
        <authorList>
            <consortium name="Pathogen Informatics"/>
            <person name="Doyle S."/>
        </authorList>
    </citation>
    <scope>NUCLEOTIDE SEQUENCE [LARGE SCALE GENOMIC DNA]</scope>
    <source>
        <strain evidence="2 3">NCTC10736</strain>
    </source>
</reference>
<evidence type="ECO:0000313" key="3">
    <source>
        <dbReference type="Proteomes" id="UP000255061"/>
    </source>
</evidence>
<dbReference type="AlphaFoldDB" id="A0A380BXC9"/>
<keyword evidence="1" id="KW-0812">Transmembrane</keyword>
<feature type="transmembrane region" description="Helical" evidence="1">
    <location>
        <begin position="31"/>
        <end position="57"/>
    </location>
</feature>
<dbReference type="RefSeq" id="WP_115407283.1">
    <property type="nucleotide sequence ID" value="NZ_UGYV01000004.1"/>
</dbReference>
<dbReference type="InterPro" id="IPR009838">
    <property type="entry name" value="T4SS_TraL"/>
</dbReference>
<proteinExistence type="predicted"/>
<evidence type="ECO:0000256" key="1">
    <source>
        <dbReference type="SAM" id="Phobius"/>
    </source>
</evidence>
<evidence type="ECO:0000313" key="2">
    <source>
        <dbReference type="EMBL" id="SUJ09003.1"/>
    </source>
</evidence>
<organism evidence="2 3">
    <name type="scientific">Shewanella morhuae</name>
    <dbReference type="NCBI Taxonomy" id="365591"/>
    <lineage>
        <taxon>Bacteria</taxon>
        <taxon>Pseudomonadati</taxon>
        <taxon>Pseudomonadota</taxon>
        <taxon>Gammaproteobacteria</taxon>
        <taxon>Alteromonadales</taxon>
        <taxon>Shewanellaceae</taxon>
        <taxon>Shewanella</taxon>
    </lineage>
</organism>
<dbReference type="EMBL" id="UGYV01000004">
    <property type="protein sequence ID" value="SUJ09003.1"/>
    <property type="molecule type" value="Genomic_DNA"/>
</dbReference>
<dbReference type="GO" id="GO:0019867">
    <property type="term" value="C:outer membrane"/>
    <property type="evidence" value="ECO:0007669"/>
    <property type="project" value="InterPro"/>
</dbReference>
<keyword evidence="1" id="KW-1133">Transmembrane helix</keyword>
<dbReference type="NCBIfam" id="TIGR02762">
    <property type="entry name" value="TraL_TIGR"/>
    <property type="match status" value="1"/>
</dbReference>
<sequence>MDNPTQFFSIPKHLNNTPTLLGFAMDELVPALVFFAVLFMMDHALIGMALASSWFLGMRRMKSQYGMCVLRLTAYWYAPAEFSASFLRRTPAACRRYWLR</sequence>
<gene>
    <name evidence="2" type="ORF">NCTC10736_03975</name>
</gene>
<keyword evidence="1" id="KW-0472">Membrane</keyword>